<dbReference type="EMBL" id="PZZL01000003">
    <property type="protein sequence ID" value="PTM60385.1"/>
    <property type="molecule type" value="Genomic_DNA"/>
</dbReference>
<organism evidence="2 3">
    <name type="scientific">Phreatobacter oligotrophus</name>
    <dbReference type="NCBI Taxonomy" id="1122261"/>
    <lineage>
        <taxon>Bacteria</taxon>
        <taxon>Pseudomonadati</taxon>
        <taxon>Pseudomonadota</taxon>
        <taxon>Alphaproteobacteria</taxon>
        <taxon>Hyphomicrobiales</taxon>
        <taxon>Phreatobacteraceae</taxon>
        <taxon>Phreatobacter</taxon>
    </lineage>
</organism>
<evidence type="ECO:0000256" key="1">
    <source>
        <dbReference type="SAM" id="Phobius"/>
    </source>
</evidence>
<evidence type="ECO:0000313" key="2">
    <source>
        <dbReference type="EMBL" id="PTM60385.1"/>
    </source>
</evidence>
<feature type="transmembrane region" description="Helical" evidence="1">
    <location>
        <begin position="100"/>
        <end position="121"/>
    </location>
</feature>
<proteinExistence type="predicted"/>
<dbReference type="RefSeq" id="WP_108176146.1">
    <property type="nucleotide sequence ID" value="NZ_PZZL01000003.1"/>
</dbReference>
<feature type="transmembrane region" description="Helical" evidence="1">
    <location>
        <begin position="12"/>
        <end position="33"/>
    </location>
</feature>
<sequence>MSPQVRQAAYVSTARGCGFATLGIVMTMLGLAYDPVTALKLGGGSYLLTALILILKAWRAPGQPFRSTEVWMILDEHQRPHGDIAQWAIARARAEAFYRFAYLSTSVAMLLLSLALLWRLVGLA</sequence>
<accession>A0A2T4ZER2</accession>
<name>A0A2T4ZER2_9HYPH</name>
<dbReference type="Proteomes" id="UP000241808">
    <property type="component" value="Unassembled WGS sequence"/>
</dbReference>
<comment type="caution">
    <text evidence="2">The sequence shown here is derived from an EMBL/GenBank/DDBJ whole genome shotgun (WGS) entry which is preliminary data.</text>
</comment>
<keyword evidence="3" id="KW-1185">Reference proteome</keyword>
<gene>
    <name evidence="2" type="ORF">C8P69_103315</name>
</gene>
<dbReference type="OrthoDB" id="7861438at2"/>
<dbReference type="AlphaFoldDB" id="A0A2T4ZER2"/>
<protein>
    <submittedName>
        <fullName evidence="2">Uncharacterized protein</fullName>
    </submittedName>
</protein>
<keyword evidence="1" id="KW-1133">Transmembrane helix</keyword>
<keyword evidence="1" id="KW-0812">Transmembrane</keyword>
<keyword evidence="1" id="KW-0472">Membrane</keyword>
<evidence type="ECO:0000313" key="3">
    <source>
        <dbReference type="Proteomes" id="UP000241808"/>
    </source>
</evidence>
<feature type="transmembrane region" description="Helical" evidence="1">
    <location>
        <begin position="39"/>
        <end position="58"/>
    </location>
</feature>
<reference evidence="2 3" key="1">
    <citation type="submission" date="2018-04" db="EMBL/GenBank/DDBJ databases">
        <title>Genomic Encyclopedia of Archaeal and Bacterial Type Strains, Phase II (KMG-II): from individual species to whole genera.</title>
        <authorList>
            <person name="Goeker M."/>
        </authorList>
    </citation>
    <scope>NUCLEOTIDE SEQUENCE [LARGE SCALE GENOMIC DNA]</scope>
    <source>
        <strain evidence="2 3">DSM 25521</strain>
    </source>
</reference>